<dbReference type="EMBL" id="OV651818">
    <property type="protein sequence ID" value="CAH1112134.1"/>
    <property type="molecule type" value="Genomic_DNA"/>
</dbReference>
<keyword evidence="7" id="KW-0804">Transcription</keyword>
<dbReference type="GO" id="GO:0000978">
    <property type="term" value="F:RNA polymerase II cis-regulatory region sequence-specific DNA binding"/>
    <property type="evidence" value="ECO:0007669"/>
    <property type="project" value="TreeGrafter"/>
</dbReference>
<dbReference type="GO" id="GO:0000981">
    <property type="term" value="F:DNA-binding transcription factor activity, RNA polymerase II-specific"/>
    <property type="evidence" value="ECO:0007669"/>
    <property type="project" value="InterPro"/>
</dbReference>
<dbReference type="PROSITE" id="PS50071">
    <property type="entry name" value="HOMEOBOX_2"/>
    <property type="match status" value="1"/>
</dbReference>
<dbReference type="PRINTS" id="PR00024">
    <property type="entry name" value="HOMEOBOX"/>
</dbReference>
<evidence type="ECO:0000256" key="7">
    <source>
        <dbReference type="ARBA" id="ARBA00023163"/>
    </source>
</evidence>
<keyword evidence="2" id="KW-0217">Developmental protein</keyword>
<accession>A0A9P0D535</accession>
<dbReference type="InterPro" id="IPR020479">
    <property type="entry name" value="HD_metazoa"/>
</dbReference>
<dbReference type="Gene3D" id="1.10.10.60">
    <property type="entry name" value="Homeodomain-like"/>
    <property type="match status" value="1"/>
</dbReference>
<dbReference type="InterPro" id="IPR001356">
    <property type="entry name" value="HD"/>
</dbReference>
<proteinExistence type="predicted"/>
<evidence type="ECO:0000256" key="10">
    <source>
        <dbReference type="RuleBase" id="RU000682"/>
    </source>
</evidence>
<evidence type="ECO:0000256" key="9">
    <source>
        <dbReference type="PROSITE-ProRule" id="PRU00108"/>
    </source>
</evidence>
<dbReference type="PANTHER" id="PTHR24328">
    <property type="entry name" value="HOMEOBOX PROTEIN MOX"/>
    <property type="match status" value="1"/>
</dbReference>
<dbReference type="GO" id="GO:0005634">
    <property type="term" value="C:nucleus"/>
    <property type="evidence" value="ECO:0007669"/>
    <property type="project" value="UniProtKB-SubCell"/>
</dbReference>
<dbReference type="PROSITE" id="PS00027">
    <property type="entry name" value="HOMEOBOX_1"/>
    <property type="match status" value="1"/>
</dbReference>
<reference evidence="12" key="1">
    <citation type="submission" date="2022-01" db="EMBL/GenBank/DDBJ databases">
        <authorList>
            <person name="King R."/>
        </authorList>
    </citation>
    <scope>NUCLEOTIDE SEQUENCE</scope>
</reference>
<dbReference type="OrthoDB" id="6159439at2759"/>
<evidence type="ECO:0000256" key="1">
    <source>
        <dbReference type="ARBA" id="ARBA00004123"/>
    </source>
</evidence>
<evidence type="ECO:0000256" key="5">
    <source>
        <dbReference type="ARBA" id="ARBA00023155"/>
    </source>
</evidence>
<evidence type="ECO:0000256" key="8">
    <source>
        <dbReference type="ARBA" id="ARBA00023242"/>
    </source>
</evidence>
<keyword evidence="8 9" id="KW-0539">Nucleus</keyword>
<organism evidence="12 13">
    <name type="scientific">Psylliodes chrysocephalus</name>
    <dbReference type="NCBI Taxonomy" id="3402493"/>
    <lineage>
        <taxon>Eukaryota</taxon>
        <taxon>Metazoa</taxon>
        <taxon>Ecdysozoa</taxon>
        <taxon>Arthropoda</taxon>
        <taxon>Hexapoda</taxon>
        <taxon>Insecta</taxon>
        <taxon>Pterygota</taxon>
        <taxon>Neoptera</taxon>
        <taxon>Endopterygota</taxon>
        <taxon>Coleoptera</taxon>
        <taxon>Polyphaga</taxon>
        <taxon>Cucujiformia</taxon>
        <taxon>Chrysomeloidea</taxon>
        <taxon>Chrysomelidae</taxon>
        <taxon>Galerucinae</taxon>
        <taxon>Alticini</taxon>
        <taxon>Psylliodes</taxon>
    </lineage>
</organism>
<dbReference type="InterPro" id="IPR042634">
    <property type="entry name" value="MOX-1/MOX-2"/>
</dbReference>
<dbReference type="Proteomes" id="UP001153636">
    <property type="component" value="Chromosome 6"/>
</dbReference>
<dbReference type="PANTHER" id="PTHR24328:SF7">
    <property type="entry name" value="BUTTONLESS"/>
    <property type="match status" value="1"/>
</dbReference>
<evidence type="ECO:0000256" key="3">
    <source>
        <dbReference type="ARBA" id="ARBA00023015"/>
    </source>
</evidence>
<gene>
    <name evidence="12" type="ORF">PSYICH_LOCUS12652</name>
</gene>
<keyword evidence="13" id="KW-1185">Reference proteome</keyword>
<evidence type="ECO:0000256" key="4">
    <source>
        <dbReference type="ARBA" id="ARBA00023125"/>
    </source>
</evidence>
<keyword evidence="4 9" id="KW-0238">DNA-binding</keyword>
<name>A0A9P0D535_9CUCU</name>
<feature type="domain" description="Homeobox" evidence="11">
    <location>
        <begin position="154"/>
        <end position="214"/>
    </location>
</feature>
<dbReference type="CDD" id="cd00086">
    <property type="entry name" value="homeodomain"/>
    <property type="match status" value="1"/>
</dbReference>
<protein>
    <recommendedName>
        <fullName evidence="11">Homeobox domain-containing protein</fullName>
    </recommendedName>
</protein>
<sequence>MFFDDRHVKMEQPCLYEEIQSMNNSFILNYYCSTNQLKTSPYYDYYNQHSEIQNSELPKEAPSLNASNIQSYNQDYLYCIPRNYSWLEYSKEERFCIENGAYVNNCSQYNKIDEDGSNQYNSRNTEDEECIDEALDSQSYSDDSRDVRDGENIMKPRKERTAFTKMQIRELEKEFTHSNYLTRLRRYEIAVGLDLTERQVKVWFQNRRMKWKRNKSGDRQTRGRNVKTN</sequence>
<evidence type="ECO:0000256" key="2">
    <source>
        <dbReference type="ARBA" id="ARBA00022473"/>
    </source>
</evidence>
<evidence type="ECO:0000259" key="11">
    <source>
        <dbReference type="PROSITE" id="PS50071"/>
    </source>
</evidence>
<dbReference type="SMART" id="SM00389">
    <property type="entry name" value="HOX"/>
    <property type="match status" value="1"/>
</dbReference>
<keyword evidence="3" id="KW-0805">Transcription regulation</keyword>
<feature type="DNA-binding region" description="Homeobox" evidence="9">
    <location>
        <begin position="156"/>
        <end position="215"/>
    </location>
</feature>
<dbReference type="Pfam" id="PF00046">
    <property type="entry name" value="Homeodomain"/>
    <property type="match status" value="1"/>
</dbReference>
<evidence type="ECO:0000313" key="13">
    <source>
        <dbReference type="Proteomes" id="UP001153636"/>
    </source>
</evidence>
<keyword evidence="5 9" id="KW-0371">Homeobox</keyword>
<keyword evidence="6" id="KW-0010">Activator</keyword>
<evidence type="ECO:0000256" key="6">
    <source>
        <dbReference type="ARBA" id="ARBA00023159"/>
    </source>
</evidence>
<dbReference type="AlphaFoldDB" id="A0A9P0D535"/>
<dbReference type="InterPro" id="IPR017970">
    <property type="entry name" value="Homeobox_CS"/>
</dbReference>
<comment type="subcellular location">
    <subcellularLocation>
        <location evidence="1 9 10">Nucleus</location>
    </subcellularLocation>
</comment>
<dbReference type="GO" id="GO:0045944">
    <property type="term" value="P:positive regulation of transcription by RNA polymerase II"/>
    <property type="evidence" value="ECO:0007669"/>
    <property type="project" value="InterPro"/>
</dbReference>
<evidence type="ECO:0000313" key="12">
    <source>
        <dbReference type="EMBL" id="CAH1112134.1"/>
    </source>
</evidence>
<dbReference type="InterPro" id="IPR009057">
    <property type="entry name" value="Homeodomain-like_sf"/>
</dbReference>
<dbReference type="SUPFAM" id="SSF46689">
    <property type="entry name" value="Homeodomain-like"/>
    <property type="match status" value="1"/>
</dbReference>